<name>A0A0D6B3I1_RHOSU</name>
<accession>A0A0D6B3I1</accession>
<dbReference type="InterPro" id="IPR036890">
    <property type="entry name" value="HATPase_C_sf"/>
</dbReference>
<dbReference type="eggNOG" id="COG5385">
    <property type="taxonomic scope" value="Bacteria"/>
</dbReference>
<dbReference type="Gene3D" id="3.30.565.10">
    <property type="entry name" value="Histidine kinase-like ATPase, C-terminal domain"/>
    <property type="match status" value="1"/>
</dbReference>
<evidence type="ECO:0000259" key="1">
    <source>
        <dbReference type="Pfam" id="PF10090"/>
    </source>
</evidence>
<evidence type="ECO:0000313" key="3">
    <source>
        <dbReference type="EMBL" id="MBL3607892.1"/>
    </source>
</evidence>
<evidence type="ECO:0000313" key="2">
    <source>
        <dbReference type="EMBL" id="BAQ69683.1"/>
    </source>
</evidence>
<gene>
    <name evidence="3" type="ORF">JMM60_03620</name>
    <name evidence="2" type="ORF">NHU_02532</name>
</gene>
<dbReference type="Gene3D" id="1.10.287.130">
    <property type="match status" value="1"/>
</dbReference>
<dbReference type="RefSeq" id="WP_060835146.1">
    <property type="nucleotide sequence ID" value="NZ_JAESJG010000193.1"/>
</dbReference>
<dbReference type="KEGG" id="rsu:NHU_02532"/>
<proteinExistence type="predicted"/>
<reference evidence="3 5" key="2">
    <citation type="submission" date="2021-01" db="EMBL/GenBank/DDBJ databases">
        <title>Draft genomes of Rhodovulum sulfidophilum.</title>
        <authorList>
            <person name="Guzman M.S."/>
        </authorList>
    </citation>
    <scope>NUCLEOTIDE SEQUENCE [LARGE SCALE GENOMIC DNA]</scope>
    <source>
        <strain evidence="3 5">AB35</strain>
    </source>
</reference>
<organism evidence="2 4">
    <name type="scientific">Rhodovulum sulfidophilum</name>
    <name type="common">Rhodobacter sulfidophilus</name>
    <dbReference type="NCBI Taxonomy" id="35806"/>
    <lineage>
        <taxon>Bacteria</taxon>
        <taxon>Pseudomonadati</taxon>
        <taxon>Pseudomonadota</taxon>
        <taxon>Alphaproteobacteria</taxon>
        <taxon>Rhodobacterales</taxon>
        <taxon>Paracoccaceae</taxon>
        <taxon>Rhodovulum</taxon>
    </lineage>
</organism>
<protein>
    <submittedName>
        <fullName evidence="3">Histidine phosphotransferase</fullName>
    </submittedName>
</protein>
<dbReference type="Proteomes" id="UP000064912">
    <property type="component" value="Chromosome"/>
</dbReference>
<evidence type="ECO:0000313" key="5">
    <source>
        <dbReference type="Proteomes" id="UP000604473"/>
    </source>
</evidence>
<sequence length="201" mass="21028">MSDLTALVGSRICHDLISPIGAIGNGMELLAMAAAETHGEAPGEELALISDSVARANARIRMFRLAFGAAGEDTAVAGREVCEILADYFGGSRLSVTADPPASLSRSAAKTALLSVLCAETALPRGGRMALSWRDGRITLSAEAERMTLDPRLWAPLTDGQPSGDDLRPAEVQFALLPIALAELGRSLSLGHDETSLTLAF</sequence>
<evidence type="ECO:0000313" key="4">
    <source>
        <dbReference type="Proteomes" id="UP000064912"/>
    </source>
</evidence>
<dbReference type="AlphaFoldDB" id="A0A0D6B3I1"/>
<dbReference type="Proteomes" id="UP000604473">
    <property type="component" value="Unassembled WGS sequence"/>
</dbReference>
<dbReference type="EMBL" id="JAESJJ010000002">
    <property type="protein sequence ID" value="MBL3607892.1"/>
    <property type="molecule type" value="Genomic_DNA"/>
</dbReference>
<dbReference type="Pfam" id="PF10090">
    <property type="entry name" value="HPTransfase"/>
    <property type="match status" value="1"/>
</dbReference>
<reference evidence="2 4" key="1">
    <citation type="submission" date="2015-02" db="EMBL/GenBank/DDBJ databases">
        <title>Genome sequene of Rhodovulum sulfidophilum DSM 2351.</title>
        <authorList>
            <person name="Nagao N."/>
        </authorList>
    </citation>
    <scope>NUCLEOTIDE SEQUENCE [LARGE SCALE GENOMIC DNA]</scope>
    <source>
        <strain evidence="2 4">DSM 2351</strain>
    </source>
</reference>
<keyword evidence="5" id="KW-1185">Reference proteome</keyword>
<dbReference type="PATRIC" id="fig|35806.4.peg.2612"/>
<dbReference type="EMBL" id="AP014800">
    <property type="protein sequence ID" value="BAQ69683.1"/>
    <property type="molecule type" value="Genomic_DNA"/>
</dbReference>
<feature type="domain" description="Histidine phosphotransferase ChpT C-terminal" evidence="1">
    <location>
        <begin position="79"/>
        <end position="195"/>
    </location>
</feature>
<dbReference type="InterPro" id="IPR018762">
    <property type="entry name" value="ChpT_C"/>
</dbReference>